<dbReference type="Proteomes" id="UP000018208">
    <property type="component" value="Unassembled WGS sequence"/>
</dbReference>
<accession>V6LDZ5</accession>
<organism evidence="3">
    <name type="scientific">Spironucleus salmonicida</name>
    <dbReference type="NCBI Taxonomy" id="348837"/>
    <lineage>
        <taxon>Eukaryota</taxon>
        <taxon>Metamonada</taxon>
        <taxon>Diplomonadida</taxon>
        <taxon>Hexamitidae</taxon>
        <taxon>Hexamitinae</taxon>
        <taxon>Spironucleus</taxon>
    </lineage>
</organism>
<evidence type="ECO:0000256" key="2">
    <source>
        <dbReference type="SAM" id="MobiDB-lite"/>
    </source>
</evidence>
<dbReference type="InterPro" id="IPR007304">
    <property type="entry name" value="TAP46-like"/>
</dbReference>
<dbReference type="GO" id="GO:0035303">
    <property type="term" value="P:regulation of dephosphorylation"/>
    <property type="evidence" value="ECO:0007669"/>
    <property type="project" value="TreeGrafter"/>
</dbReference>
<reference evidence="4" key="2">
    <citation type="submission" date="2020-12" db="EMBL/GenBank/DDBJ databases">
        <title>New Spironucleus salmonicida genome in near-complete chromosomes.</title>
        <authorList>
            <person name="Xu F."/>
            <person name="Kurt Z."/>
            <person name="Jimenez-Gonzalez A."/>
            <person name="Astvaldsson A."/>
            <person name="Andersson J.O."/>
            <person name="Svard S.G."/>
        </authorList>
    </citation>
    <scope>NUCLEOTIDE SEQUENCE</scope>
    <source>
        <strain evidence="4">ATCC 50377</strain>
    </source>
</reference>
<dbReference type="Pfam" id="PF04177">
    <property type="entry name" value="TAP42"/>
    <property type="match status" value="1"/>
</dbReference>
<dbReference type="EMBL" id="KI546159">
    <property type="protein sequence ID" value="EST42503.1"/>
    <property type="molecule type" value="Genomic_DNA"/>
</dbReference>
<dbReference type="GO" id="GO:0009966">
    <property type="term" value="P:regulation of signal transduction"/>
    <property type="evidence" value="ECO:0007669"/>
    <property type="project" value="InterPro"/>
</dbReference>
<gene>
    <name evidence="3" type="ORF">SS50377_17809</name>
    <name evidence="4" type="ORF">SS50377_27941</name>
</gene>
<dbReference type="PANTHER" id="PTHR10933">
    <property type="entry name" value="IMMUNOGLOBULIN-BINDING PROTEIN 1"/>
    <property type="match status" value="1"/>
</dbReference>
<reference evidence="3 4" key="1">
    <citation type="journal article" date="2014" name="PLoS Genet.">
        <title>The Genome of Spironucleus salmonicida Highlights a Fish Pathogen Adapted to Fluctuating Environments.</title>
        <authorList>
            <person name="Xu F."/>
            <person name="Jerlstrom-Hultqvist J."/>
            <person name="Einarsson E."/>
            <person name="Astvaldsson A."/>
            <person name="Svard S.G."/>
            <person name="Andersson J.O."/>
        </authorList>
    </citation>
    <scope>NUCLEOTIDE SEQUENCE</scope>
    <source>
        <strain evidence="4">ATCC 50377</strain>
    </source>
</reference>
<dbReference type="AlphaFoldDB" id="V6LDZ5"/>
<keyword evidence="1" id="KW-0175">Coiled coil</keyword>
<dbReference type="PANTHER" id="PTHR10933:SF9">
    <property type="entry name" value="IMMUNOGLOBULIN-BINDING PROTEIN 1"/>
    <property type="match status" value="1"/>
</dbReference>
<dbReference type="EMBL" id="AUWU02000008">
    <property type="protein sequence ID" value="KAH0569969.1"/>
    <property type="molecule type" value="Genomic_DNA"/>
</dbReference>
<dbReference type="InterPro" id="IPR038511">
    <property type="entry name" value="TAP42/TAP46-like_sf"/>
</dbReference>
<dbReference type="VEuPathDB" id="GiardiaDB:SS50377_27941"/>
<name>V6LDZ5_9EUKA</name>
<feature type="compositionally biased region" description="Basic and acidic residues" evidence="2">
    <location>
        <begin position="342"/>
        <end position="359"/>
    </location>
</feature>
<dbReference type="OrthoDB" id="10261753at2759"/>
<evidence type="ECO:0000313" key="5">
    <source>
        <dbReference type="Proteomes" id="UP000018208"/>
    </source>
</evidence>
<dbReference type="GO" id="GO:0051721">
    <property type="term" value="F:protein phosphatase 2A binding"/>
    <property type="evidence" value="ECO:0007669"/>
    <property type="project" value="TreeGrafter"/>
</dbReference>
<feature type="region of interest" description="Disordered" evidence="2">
    <location>
        <begin position="308"/>
        <end position="370"/>
    </location>
</feature>
<evidence type="ECO:0000313" key="4">
    <source>
        <dbReference type="EMBL" id="KAH0569969.1"/>
    </source>
</evidence>
<evidence type="ECO:0000256" key="1">
    <source>
        <dbReference type="SAM" id="Coils"/>
    </source>
</evidence>
<dbReference type="GO" id="GO:0005829">
    <property type="term" value="C:cytosol"/>
    <property type="evidence" value="ECO:0007669"/>
    <property type="project" value="TreeGrafter"/>
</dbReference>
<dbReference type="Gene3D" id="1.25.40.540">
    <property type="entry name" value="TAP42-like family"/>
    <property type="match status" value="1"/>
</dbReference>
<proteinExistence type="predicted"/>
<protein>
    <submittedName>
        <fullName evidence="3">TAP42-like family protein</fullName>
    </submittedName>
</protein>
<feature type="compositionally biased region" description="Basic and acidic residues" evidence="2">
    <location>
        <begin position="320"/>
        <end position="334"/>
    </location>
</feature>
<evidence type="ECO:0000313" key="3">
    <source>
        <dbReference type="EMBL" id="EST42503.1"/>
    </source>
</evidence>
<feature type="coiled-coil region" evidence="1">
    <location>
        <begin position="128"/>
        <end position="189"/>
    </location>
</feature>
<keyword evidence="5" id="KW-1185">Reference proteome</keyword>
<sequence length="370" mass="42881">MEQYLLIVAVQRQLKQSSPEERLTLIPALLAQCNELHAYSISNQMLSKNEEFDELNEDQLACLLSNFLIAKAHSDFYTARDTRLQSVQLALESMRAYVDLLLLLDLYSSDQIKLLANELDPSRARDVKRNLILEEEKYRKEADNALNTILSGNLGEELAAMRSCVHHAKFEAIREIRFLEEELEMLEFERNNPREAENALKERELFLLQNASKPIQMVQMDENLVSSIQKKGKFVPLDTVELMKLEQEKAATKKQITGNDVNAVIQKQCNQDVSQSINWGTVDLAYGGGNPDVDCYYDKEYKIVRTDTFYPGQEDPEPEMDWKRYTEKDMLEEGRGDEEDYDPAKIQETRDWDDWKDQHPTGQGNKRRMV</sequence>